<dbReference type="Pfam" id="PF00072">
    <property type="entry name" value="Response_reg"/>
    <property type="match status" value="1"/>
</dbReference>
<protein>
    <submittedName>
        <fullName evidence="3">Response regulator</fullName>
    </submittedName>
</protein>
<sequence length="129" mass="14548">MPIAKNLRILVVDDQKSMRELARMCLRGLGVEEIDFVESAEAALERLKEAPFDLIISDWNMEGMTGLEFLKKIRQNPVLARMPFVMATTERTAEHVLAAKSAGVSHYIAKPYSQENFKKTLEQVLGPLT</sequence>
<keyword evidence="1" id="KW-0597">Phosphoprotein</keyword>
<evidence type="ECO:0000313" key="4">
    <source>
        <dbReference type="Proteomes" id="UP001375743"/>
    </source>
</evidence>
<name>A0ABU8XUX4_9PROT</name>
<keyword evidence="4" id="KW-1185">Reference proteome</keyword>
<comment type="caution">
    <text evidence="3">The sequence shown here is derived from an EMBL/GenBank/DDBJ whole genome shotgun (WGS) entry which is preliminary data.</text>
</comment>
<organism evidence="3 4">
    <name type="scientific">Benzoatithermus flavus</name>
    <dbReference type="NCBI Taxonomy" id="3108223"/>
    <lineage>
        <taxon>Bacteria</taxon>
        <taxon>Pseudomonadati</taxon>
        <taxon>Pseudomonadota</taxon>
        <taxon>Alphaproteobacteria</taxon>
        <taxon>Geminicoccales</taxon>
        <taxon>Geminicoccaceae</taxon>
        <taxon>Benzoatithermus</taxon>
    </lineage>
</organism>
<dbReference type="PANTHER" id="PTHR43228">
    <property type="entry name" value="TWO-COMPONENT RESPONSE REGULATOR"/>
    <property type="match status" value="1"/>
</dbReference>
<dbReference type="EMBL" id="JBBLZC010000020">
    <property type="protein sequence ID" value="MEK0084988.1"/>
    <property type="molecule type" value="Genomic_DNA"/>
</dbReference>
<dbReference type="Proteomes" id="UP001375743">
    <property type="component" value="Unassembled WGS sequence"/>
</dbReference>
<dbReference type="PANTHER" id="PTHR43228:SF1">
    <property type="entry name" value="TWO-COMPONENT RESPONSE REGULATOR ARR22"/>
    <property type="match status" value="1"/>
</dbReference>
<feature type="modified residue" description="4-aspartylphosphate" evidence="1">
    <location>
        <position position="58"/>
    </location>
</feature>
<dbReference type="Gene3D" id="3.40.50.2300">
    <property type="match status" value="1"/>
</dbReference>
<feature type="domain" description="Response regulatory" evidence="2">
    <location>
        <begin position="8"/>
        <end position="125"/>
    </location>
</feature>
<dbReference type="InterPro" id="IPR011006">
    <property type="entry name" value="CheY-like_superfamily"/>
</dbReference>
<proteinExistence type="predicted"/>
<evidence type="ECO:0000256" key="1">
    <source>
        <dbReference type="PROSITE-ProRule" id="PRU00169"/>
    </source>
</evidence>
<dbReference type="SMART" id="SM00448">
    <property type="entry name" value="REC"/>
    <property type="match status" value="1"/>
</dbReference>
<accession>A0ABU8XUX4</accession>
<evidence type="ECO:0000313" key="3">
    <source>
        <dbReference type="EMBL" id="MEK0084988.1"/>
    </source>
</evidence>
<gene>
    <name evidence="3" type="ORF">U1T56_17680</name>
</gene>
<dbReference type="InterPro" id="IPR001789">
    <property type="entry name" value="Sig_transdc_resp-reg_receiver"/>
</dbReference>
<dbReference type="InterPro" id="IPR052048">
    <property type="entry name" value="ST_Response_Regulator"/>
</dbReference>
<evidence type="ECO:0000259" key="2">
    <source>
        <dbReference type="PROSITE" id="PS50110"/>
    </source>
</evidence>
<dbReference type="RefSeq" id="WP_418160836.1">
    <property type="nucleotide sequence ID" value="NZ_JBBLZC010000020.1"/>
</dbReference>
<dbReference type="PROSITE" id="PS50110">
    <property type="entry name" value="RESPONSE_REGULATORY"/>
    <property type="match status" value="1"/>
</dbReference>
<reference evidence="3 4" key="1">
    <citation type="submission" date="2024-01" db="EMBL/GenBank/DDBJ databases">
        <title>Multi-omics insights into the function and evolution of sodium benzoate biodegradation pathways in Benzoatithermus flavus gen. nov., sp. nov. from hot spring.</title>
        <authorList>
            <person name="Hu C.-J."/>
            <person name="Li W.-J."/>
        </authorList>
    </citation>
    <scope>NUCLEOTIDE SEQUENCE [LARGE SCALE GENOMIC DNA]</scope>
    <source>
        <strain evidence="3 4">SYSU G07066</strain>
    </source>
</reference>
<dbReference type="SUPFAM" id="SSF52172">
    <property type="entry name" value="CheY-like"/>
    <property type="match status" value="1"/>
</dbReference>